<dbReference type="EMBL" id="BAABKO010000005">
    <property type="protein sequence ID" value="GAA4781483.1"/>
    <property type="molecule type" value="Genomic_DNA"/>
</dbReference>
<sequence length="168" mass="17521">MPILAAPCAAFHAAVWWERSRADRFARGREALRALVGDVTVTAAVCPDCGRRHGAPLLADGRFASVSHASGGSLAAVADRAVGVDVEDRPLRLSPAVAVPPGEDPLQHWTRVEAVLKADGRGLRVDPDAVVFARGEGGWRATLDGRAYVVHDLALDGPHAAAVAVAAN</sequence>
<organism evidence="1 2">
    <name type="scientific">Microbacterium gilvum</name>
    <dbReference type="NCBI Taxonomy" id="1336204"/>
    <lineage>
        <taxon>Bacteria</taxon>
        <taxon>Bacillati</taxon>
        <taxon>Actinomycetota</taxon>
        <taxon>Actinomycetes</taxon>
        <taxon>Micrococcales</taxon>
        <taxon>Microbacteriaceae</taxon>
        <taxon>Microbacterium</taxon>
    </lineage>
</organism>
<name>A0ABP9AIX7_9MICO</name>
<evidence type="ECO:0000313" key="2">
    <source>
        <dbReference type="Proteomes" id="UP001501645"/>
    </source>
</evidence>
<keyword evidence="2" id="KW-1185">Reference proteome</keyword>
<gene>
    <name evidence="1" type="ORF">GCM10023351_28240</name>
</gene>
<comment type="caution">
    <text evidence="1">The sequence shown here is derived from an EMBL/GenBank/DDBJ whole genome shotgun (WGS) entry which is preliminary data.</text>
</comment>
<accession>A0ABP9AIX7</accession>
<evidence type="ECO:0008006" key="3">
    <source>
        <dbReference type="Google" id="ProtNLM"/>
    </source>
</evidence>
<dbReference type="SUPFAM" id="SSF56214">
    <property type="entry name" value="4'-phosphopantetheinyl transferase"/>
    <property type="match status" value="1"/>
</dbReference>
<proteinExistence type="predicted"/>
<dbReference type="RefSeq" id="WP_345440402.1">
    <property type="nucleotide sequence ID" value="NZ_BAABKO010000005.1"/>
</dbReference>
<evidence type="ECO:0000313" key="1">
    <source>
        <dbReference type="EMBL" id="GAA4781483.1"/>
    </source>
</evidence>
<reference evidence="2" key="1">
    <citation type="journal article" date="2019" name="Int. J. Syst. Evol. Microbiol.">
        <title>The Global Catalogue of Microorganisms (GCM) 10K type strain sequencing project: providing services to taxonomists for standard genome sequencing and annotation.</title>
        <authorList>
            <consortium name="The Broad Institute Genomics Platform"/>
            <consortium name="The Broad Institute Genome Sequencing Center for Infectious Disease"/>
            <person name="Wu L."/>
            <person name="Ma J."/>
        </authorList>
    </citation>
    <scope>NUCLEOTIDE SEQUENCE [LARGE SCALE GENOMIC DNA]</scope>
    <source>
        <strain evidence="2">JCM 18537</strain>
    </source>
</reference>
<dbReference type="Proteomes" id="UP001501645">
    <property type="component" value="Unassembled WGS sequence"/>
</dbReference>
<protein>
    <recommendedName>
        <fullName evidence="3">4-phosphopantetheinyl transferase</fullName>
    </recommendedName>
</protein>
<dbReference type="InterPro" id="IPR037143">
    <property type="entry name" value="4-PPantetheinyl_Trfase_dom_sf"/>
</dbReference>
<dbReference type="Gene3D" id="3.90.470.20">
    <property type="entry name" value="4'-phosphopantetheinyl transferase domain"/>
    <property type="match status" value="1"/>
</dbReference>